<comment type="caution">
    <text evidence="2">The sequence shown here is derived from an EMBL/GenBank/DDBJ whole genome shotgun (WGS) entry which is preliminary data.</text>
</comment>
<feature type="compositionally biased region" description="Polar residues" evidence="1">
    <location>
        <begin position="81"/>
        <end position="93"/>
    </location>
</feature>
<gene>
    <name evidence="2" type="ORF">EHYA_02122</name>
</gene>
<dbReference type="RefSeq" id="WP_126636611.1">
    <property type="nucleotide sequence ID" value="NZ_BIFH01000015.1"/>
</dbReference>
<organism evidence="2 3">
    <name type="scientific">Embleya hyalina</name>
    <dbReference type="NCBI Taxonomy" id="516124"/>
    <lineage>
        <taxon>Bacteria</taxon>
        <taxon>Bacillati</taxon>
        <taxon>Actinomycetota</taxon>
        <taxon>Actinomycetes</taxon>
        <taxon>Kitasatosporales</taxon>
        <taxon>Streptomycetaceae</taxon>
        <taxon>Embleya</taxon>
    </lineage>
</organism>
<feature type="region of interest" description="Disordered" evidence="1">
    <location>
        <begin position="81"/>
        <end position="100"/>
    </location>
</feature>
<protein>
    <submittedName>
        <fullName evidence="2">Uncharacterized protein</fullName>
    </submittedName>
</protein>
<evidence type="ECO:0000313" key="3">
    <source>
        <dbReference type="Proteomes" id="UP000286931"/>
    </source>
</evidence>
<reference evidence="2 3" key="1">
    <citation type="submission" date="2018-12" db="EMBL/GenBank/DDBJ databases">
        <title>Draft genome sequence of Embleya hyalina NBRC 13850T.</title>
        <authorList>
            <person name="Komaki H."/>
            <person name="Hosoyama A."/>
            <person name="Kimura A."/>
            <person name="Ichikawa N."/>
            <person name="Tamura T."/>
        </authorList>
    </citation>
    <scope>NUCLEOTIDE SEQUENCE [LARGE SCALE GENOMIC DNA]</scope>
    <source>
        <strain evidence="2 3">NBRC 13850</strain>
    </source>
</reference>
<dbReference type="AlphaFoldDB" id="A0A401YIK9"/>
<name>A0A401YIK9_9ACTN</name>
<dbReference type="Proteomes" id="UP000286931">
    <property type="component" value="Unassembled WGS sequence"/>
</dbReference>
<proteinExistence type="predicted"/>
<keyword evidence="3" id="KW-1185">Reference proteome</keyword>
<evidence type="ECO:0000256" key="1">
    <source>
        <dbReference type="SAM" id="MobiDB-lite"/>
    </source>
</evidence>
<evidence type="ECO:0000313" key="2">
    <source>
        <dbReference type="EMBL" id="GCD94454.1"/>
    </source>
</evidence>
<sequence length="100" mass="10326">MPIPLLPRLPVPLLPGRPIPRLPVPGLLPGLPRLPLLPGVPISGLPLLPPVPVAVSPAVLRWVTLAGRRGLLPVRVVGSIASHTPDGTGTTPPSVVAGRW</sequence>
<accession>A0A401YIK9</accession>
<dbReference type="EMBL" id="BIFH01000015">
    <property type="protein sequence ID" value="GCD94454.1"/>
    <property type="molecule type" value="Genomic_DNA"/>
</dbReference>